<evidence type="ECO:0008006" key="8">
    <source>
        <dbReference type="Google" id="ProtNLM"/>
    </source>
</evidence>
<evidence type="ECO:0000256" key="3">
    <source>
        <dbReference type="ARBA" id="ARBA00023136"/>
    </source>
</evidence>
<dbReference type="SUPFAM" id="SSF56925">
    <property type="entry name" value="OMPA-like"/>
    <property type="match status" value="1"/>
</dbReference>
<keyword evidence="4" id="KW-0564">Palmitate</keyword>
<proteinExistence type="predicted"/>
<dbReference type="EMBL" id="QEWP01000025">
    <property type="protein sequence ID" value="PWD97807.1"/>
    <property type="molecule type" value="Genomic_DNA"/>
</dbReference>
<dbReference type="PANTHER" id="PTHR41164">
    <property type="entry name" value="CURLI PRODUCTION ASSEMBLY/TRANSPORT COMPONENT CSGG"/>
    <property type="match status" value="1"/>
</dbReference>
<accession>A0A2U2B442</accession>
<gene>
    <name evidence="6" type="ORF">DDZ16_18895</name>
</gene>
<evidence type="ECO:0000256" key="5">
    <source>
        <dbReference type="ARBA" id="ARBA00023288"/>
    </source>
</evidence>
<evidence type="ECO:0000256" key="1">
    <source>
        <dbReference type="ARBA" id="ARBA00022475"/>
    </source>
</evidence>
<name>A0A2U2B442_9BACT</name>
<dbReference type="GO" id="GO:0030288">
    <property type="term" value="C:outer membrane-bounded periplasmic space"/>
    <property type="evidence" value="ECO:0007669"/>
    <property type="project" value="InterPro"/>
</dbReference>
<keyword evidence="3" id="KW-0472">Membrane</keyword>
<dbReference type="AlphaFoldDB" id="A0A2U2B442"/>
<evidence type="ECO:0000313" key="6">
    <source>
        <dbReference type="EMBL" id="PWD97807.1"/>
    </source>
</evidence>
<keyword evidence="7" id="KW-1185">Reference proteome</keyword>
<dbReference type="InterPro" id="IPR005534">
    <property type="entry name" value="Curli_assmbl/transp-comp_CsgG"/>
</dbReference>
<dbReference type="Gene3D" id="3.40.50.10610">
    <property type="entry name" value="ABC-type transport auxiliary lipoprotein component"/>
    <property type="match status" value="2"/>
</dbReference>
<sequence>MSGCISTFKHPIQPQPARLGEFSDVYKKGLSRLPTPKEKIYAAVYSFRDQTGQYKLSESVSNWSTAVTQGATSVLLQSLEESGWFNTIEREGLSNLLNERRIIRQTQQQYKGNGTNLSPLLYAGIIIEGGIIAYESNIRTGGVGARYFGTGASGEYREDQVTIYLRAVSTSSGSILKTVHSSKTLLSQKLDMGVFRYVSLKRLLEAETGYTYNEPSFVAVQAAIDKAVLALIIEGIQDNLWALSDSEDVNSEIFSEYFKEKEEASKTDYLGNITLESQKNFSLGLGFSPSLYDGDLGEGKLQSGGTLELGFFRKKPFQLILNTNVGKAASRNEFDSYVASTSLLFHYDVFRNLSSTPYFRFGYGMLYQDAENLFDTKPEMNENIFQYLQLGMGYQWKVKNKPFYIKMGVDSQIFLNDDFDDFSYGNYSDRLWYFSLGFEYRFNLSKKQ</sequence>
<dbReference type="Pfam" id="PF03783">
    <property type="entry name" value="CsgG"/>
    <property type="match status" value="1"/>
</dbReference>
<organism evidence="6 7">
    <name type="scientific">Marinilabilia rubra</name>
    <dbReference type="NCBI Taxonomy" id="2162893"/>
    <lineage>
        <taxon>Bacteria</taxon>
        <taxon>Pseudomonadati</taxon>
        <taxon>Bacteroidota</taxon>
        <taxon>Bacteroidia</taxon>
        <taxon>Marinilabiliales</taxon>
        <taxon>Marinilabiliaceae</taxon>
        <taxon>Marinilabilia</taxon>
    </lineage>
</organism>
<keyword evidence="2" id="KW-0732">Signal</keyword>
<protein>
    <recommendedName>
        <fullName evidence="8">Curli production assembly/transport component CsgG</fullName>
    </recommendedName>
</protein>
<comment type="caution">
    <text evidence="6">The sequence shown here is derived from an EMBL/GenBank/DDBJ whole genome shotgun (WGS) entry which is preliminary data.</text>
</comment>
<evidence type="ECO:0000256" key="4">
    <source>
        <dbReference type="ARBA" id="ARBA00023139"/>
    </source>
</evidence>
<keyword evidence="5" id="KW-0449">Lipoprotein</keyword>
<evidence type="ECO:0000313" key="7">
    <source>
        <dbReference type="Proteomes" id="UP000244956"/>
    </source>
</evidence>
<keyword evidence="1" id="KW-1003">Cell membrane</keyword>
<dbReference type="OrthoDB" id="1110708at2"/>
<reference evidence="6 7" key="1">
    <citation type="submission" date="2018-05" db="EMBL/GenBank/DDBJ databases">
        <title>Marinilabilia rubrum sp. nov., isolated from saltern sediment.</title>
        <authorList>
            <person name="Zhang R."/>
        </authorList>
    </citation>
    <scope>NUCLEOTIDE SEQUENCE [LARGE SCALE GENOMIC DNA]</scope>
    <source>
        <strain evidence="6 7">WTE16</strain>
    </source>
</reference>
<dbReference type="InterPro" id="IPR011250">
    <property type="entry name" value="OMP/PagP_B-barrel"/>
</dbReference>
<dbReference type="RefSeq" id="WP_109266061.1">
    <property type="nucleotide sequence ID" value="NZ_QEWP01000025.1"/>
</dbReference>
<dbReference type="PANTHER" id="PTHR41164:SF1">
    <property type="entry name" value="CURLI PRODUCTION ASSEMBLY_TRANSPORT COMPONENT CSGG"/>
    <property type="match status" value="1"/>
</dbReference>
<dbReference type="Proteomes" id="UP000244956">
    <property type="component" value="Unassembled WGS sequence"/>
</dbReference>
<evidence type="ECO:0000256" key="2">
    <source>
        <dbReference type="ARBA" id="ARBA00022729"/>
    </source>
</evidence>